<dbReference type="AlphaFoldDB" id="A0A428W4D6"/>
<dbReference type="NCBIfam" id="TIGR04474">
    <property type="entry name" value="tcm_partner"/>
    <property type="match status" value="1"/>
</dbReference>
<evidence type="ECO:0000256" key="1">
    <source>
        <dbReference type="SAM" id="MobiDB-lite"/>
    </source>
</evidence>
<name>A0A428W4D6_AMYBA</name>
<evidence type="ECO:0008006" key="4">
    <source>
        <dbReference type="Google" id="ProtNLM"/>
    </source>
</evidence>
<keyword evidence="3" id="KW-1185">Reference proteome</keyword>
<comment type="caution">
    <text evidence="2">The sequence shown here is derived from an EMBL/GenBank/DDBJ whole genome shotgun (WGS) entry which is preliminary data.</text>
</comment>
<dbReference type="Proteomes" id="UP000286716">
    <property type="component" value="Unassembled WGS sequence"/>
</dbReference>
<dbReference type="EMBL" id="QHHU01000063">
    <property type="protein sequence ID" value="RSM37958.1"/>
    <property type="molecule type" value="Genomic_DNA"/>
</dbReference>
<protein>
    <recommendedName>
        <fullName evidence="4">Three-Cys-motif partner protein TcmP</fullName>
    </recommendedName>
</protein>
<feature type="compositionally biased region" description="Basic and acidic residues" evidence="1">
    <location>
        <begin position="1"/>
        <end position="12"/>
    </location>
</feature>
<gene>
    <name evidence="2" type="ORF">DMA12_35035</name>
</gene>
<evidence type="ECO:0000313" key="2">
    <source>
        <dbReference type="EMBL" id="RSM37958.1"/>
    </source>
</evidence>
<accession>A0A428W4D6</accession>
<dbReference type="RefSeq" id="WP_020646557.1">
    <property type="nucleotide sequence ID" value="NZ_QHHU01000063.1"/>
</dbReference>
<organism evidence="2 3">
    <name type="scientific">Amycolatopsis balhimycina DSM 5908</name>
    <dbReference type="NCBI Taxonomy" id="1081091"/>
    <lineage>
        <taxon>Bacteria</taxon>
        <taxon>Bacillati</taxon>
        <taxon>Actinomycetota</taxon>
        <taxon>Actinomycetes</taxon>
        <taxon>Pseudonocardiales</taxon>
        <taxon>Pseudonocardiaceae</taxon>
        <taxon>Amycolatopsis</taxon>
    </lineage>
</organism>
<feature type="compositionally biased region" description="Low complexity" evidence="1">
    <location>
        <begin position="21"/>
        <end position="34"/>
    </location>
</feature>
<sequence>MTIDSEPMKEDLTPEELEDYSLSGEAGGESQAGSDDPFFVSKKAAAVYKHKLLKTYFPKFAGKAGSTEADKRLVYVDTHAGRGSYDDGTAGSPLLVAQDVAGMQRLRRIDCFFVEARKSNFEHLDDVLTRNMPEGARWHTRQGRASDHLQEALTFAGDSPLFMFIDPYGLGPTFDEVVMVLNRPRNGYGSKTEVLLNFIAMAFSRAGGYLRRAEKSAQQLTTLERLDKVLGGPWWRAVYLASESTAPAIQEIALGYAQRIQAKTNCSVSLIPVRDRAHNHPIYWLVHFTRHPDGVWWIREAAAYASEAWRRHCSPPPQGNDDGLFAVEDPFPAEEAARQAGWIDAIERHARRLLQEQGTIELPRDAQAVFGPETFGQAWAKHLRGALARLHKEGILEPKPLADGLDKYKGRRVQHS</sequence>
<proteinExistence type="predicted"/>
<reference evidence="2 3" key="1">
    <citation type="submission" date="2018-05" db="EMBL/GenBank/DDBJ databases">
        <title>Evolution of GPA BGCs.</title>
        <authorList>
            <person name="Waglechner N."/>
            <person name="Wright G.D."/>
        </authorList>
    </citation>
    <scope>NUCLEOTIDE SEQUENCE [LARGE SCALE GENOMIC DNA]</scope>
    <source>
        <strain evidence="2 3">DSM 5908</strain>
    </source>
</reference>
<dbReference type="OrthoDB" id="5070486at2"/>
<feature type="region of interest" description="Disordered" evidence="1">
    <location>
        <begin position="1"/>
        <end position="35"/>
    </location>
</feature>
<evidence type="ECO:0000313" key="3">
    <source>
        <dbReference type="Proteomes" id="UP000286716"/>
    </source>
</evidence>
<dbReference type="InterPro" id="IPR031009">
    <property type="entry name" value="Tcm_partner"/>
</dbReference>